<evidence type="ECO:0000313" key="9">
    <source>
        <dbReference type="EMBL" id="KAH0542657.1"/>
    </source>
</evidence>
<dbReference type="PANTHER" id="PTHR47844:SF1">
    <property type="entry name" value="EXOSTOSIN-LIKE 2"/>
    <property type="match status" value="1"/>
</dbReference>
<evidence type="ECO:0000256" key="7">
    <source>
        <dbReference type="ARBA" id="ARBA00023180"/>
    </source>
</evidence>
<dbReference type="Proteomes" id="UP000698800">
    <property type="component" value="Unassembled WGS sequence"/>
</dbReference>
<reference evidence="9" key="1">
    <citation type="submission" date="2021-03" db="EMBL/GenBank/DDBJ databases">
        <title>Comparative genomics and phylogenomic investigation of the class Geoglossomycetes provide insights into ecological specialization and systematics.</title>
        <authorList>
            <person name="Melie T."/>
            <person name="Pirro S."/>
            <person name="Miller A.N."/>
            <person name="Quandt A."/>
        </authorList>
    </citation>
    <scope>NUCLEOTIDE SEQUENCE</scope>
    <source>
        <strain evidence="9">GBOQ0MN5Z8</strain>
    </source>
</reference>
<dbReference type="EMBL" id="JAGHQL010000049">
    <property type="protein sequence ID" value="KAH0542657.1"/>
    <property type="molecule type" value="Genomic_DNA"/>
</dbReference>
<organism evidence="9 10">
    <name type="scientific">Glutinoglossum americanum</name>
    <dbReference type="NCBI Taxonomy" id="1670608"/>
    <lineage>
        <taxon>Eukaryota</taxon>
        <taxon>Fungi</taxon>
        <taxon>Dikarya</taxon>
        <taxon>Ascomycota</taxon>
        <taxon>Pezizomycotina</taxon>
        <taxon>Geoglossomycetes</taxon>
        <taxon>Geoglossales</taxon>
        <taxon>Geoglossaceae</taxon>
        <taxon>Glutinoglossum</taxon>
    </lineage>
</organism>
<keyword evidence="2" id="KW-0328">Glycosyltransferase</keyword>
<dbReference type="GO" id="GO:0016020">
    <property type="term" value="C:membrane"/>
    <property type="evidence" value="ECO:0007669"/>
    <property type="project" value="UniProtKB-SubCell"/>
</dbReference>
<feature type="transmembrane region" description="Helical" evidence="8">
    <location>
        <begin position="396"/>
        <end position="418"/>
    </location>
</feature>
<gene>
    <name evidence="9" type="ORF">FGG08_002980</name>
</gene>
<sequence length="447" mass="52056">MVGVWLEYLVLEGRRGYPQLNWNTYMLLQSLYRYVRLIVNCISHWTFKPIPLPEEPTVTSKDVTIIIPTIDGEGIDFQQTLRTCLNTDPHEIILVTIDANLKRLTDVANSISSTRIRVFSVTHANKRRQMCRALPEVITKITLFADDDVIWPPKILGWILAAFEKPDIGGVGTCQRLRRAERPNIWGFLGALYLERRNFEISATTHIDGGISCLSGRTVAYRTHILQDPEFTYGFTHEYWLGKYQLNTDDDNFITRWMVSHGWKTYVQYCREAELQTTLEDNPKFLKQCLRWSRSNWRSNLTSMLRERHIWSQNLLVANLDWGDRQQPWCAYALYLATISPPAIIGDGLLVFLLCQTTQSWDARSRQYALVALLLWMFISKFVKLLGHFIRYPEDVVLLPISILFGYFHGFVKVYAFLSLNVTAWGSREGADMDDEYRMIRLVEYEK</sequence>
<name>A0A9P8I3R7_9PEZI</name>
<evidence type="ECO:0000256" key="2">
    <source>
        <dbReference type="ARBA" id="ARBA00022676"/>
    </source>
</evidence>
<comment type="caution">
    <text evidence="9">The sequence shown here is derived from an EMBL/GenBank/DDBJ whole genome shotgun (WGS) entry which is preliminary data.</text>
</comment>
<dbReference type="CDD" id="cd06434">
    <property type="entry name" value="GT2_HAS"/>
    <property type="match status" value="1"/>
</dbReference>
<evidence type="ECO:0000256" key="5">
    <source>
        <dbReference type="ARBA" id="ARBA00022989"/>
    </source>
</evidence>
<dbReference type="InterPro" id="IPR052427">
    <property type="entry name" value="Glycosyltrans_GT2/GT47"/>
</dbReference>
<evidence type="ECO:0000313" key="10">
    <source>
        <dbReference type="Proteomes" id="UP000698800"/>
    </source>
</evidence>
<keyword evidence="10" id="KW-1185">Reference proteome</keyword>
<evidence type="ECO:0000256" key="6">
    <source>
        <dbReference type="ARBA" id="ARBA00023136"/>
    </source>
</evidence>
<proteinExistence type="predicted"/>
<dbReference type="OrthoDB" id="2849215at2759"/>
<dbReference type="Pfam" id="PF13641">
    <property type="entry name" value="Glyco_tranf_2_3"/>
    <property type="match status" value="1"/>
</dbReference>
<keyword evidence="5 8" id="KW-1133">Transmembrane helix</keyword>
<feature type="transmembrane region" description="Helical" evidence="8">
    <location>
        <begin position="367"/>
        <end position="390"/>
    </location>
</feature>
<keyword evidence="3" id="KW-0808">Transferase</keyword>
<dbReference type="SUPFAM" id="SSF53448">
    <property type="entry name" value="Nucleotide-diphospho-sugar transferases"/>
    <property type="match status" value="1"/>
</dbReference>
<protein>
    <recommendedName>
        <fullName evidence="11">Polysaccharide synthase Cps1p</fullName>
    </recommendedName>
</protein>
<keyword evidence="7" id="KW-0325">Glycoprotein</keyword>
<accession>A0A9P8I3R7</accession>
<keyword evidence="6 8" id="KW-0472">Membrane</keyword>
<evidence type="ECO:0000256" key="8">
    <source>
        <dbReference type="SAM" id="Phobius"/>
    </source>
</evidence>
<evidence type="ECO:0000256" key="4">
    <source>
        <dbReference type="ARBA" id="ARBA00022692"/>
    </source>
</evidence>
<dbReference type="PANTHER" id="PTHR47844">
    <property type="entry name" value="SYNTHASE CPS1, PUTATIVE (AFU_ORTHOLOGUE AFUA_7G02500)-RELATED"/>
    <property type="match status" value="1"/>
</dbReference>
<evidence type="ECO:0000256" key="3">
    <source>
        <dbReference type="ARBA" id="ARBA00022679"/>
    </source>
</evidence>
<evidence type="ECO:0008006" key="11">
    <source>
        <dbReference type="Google" id="ProtNLM"/>
    </source>
</evidence>
<feature type="transmembrane region" description="Helical" evidence="8">
    <location>
        <begin position="332"/>
        <end position="355"/>
    </location>
</feature>
<dbReference type="AlphaFoldDB" id="A0A9P8I3R7"/>
<evidence type="ECO:0000256" key="1">
    <source>
        <dbReference type="ARBA" id="ARBA00004370"/>
    </source>
</evidence>
<dbReference type="GO" id="GO:0016757">
    <property type="term" value="F:glycosyltransferase activity"/>
    <property type="evidence" value="ECO:0007669"/>
    <property type="project" value="UniProtKB-KW"/>
</dbReference>
<comment type="subcellular location">
    <subcellularLocation>
        <location evidence="1">Membrane</location>
    </subcellularLocation>
</comment>
<keyword evidence="4 8" id="KW-0812">Transmembrane</keyword>
<dbReference type="InterPro" id="IPR029044">
    <property type="entry name" value="Nucleotide-diphossugar_trans"/>
</dbReference>
<dbReference type="Gene3D" id="3.90.550.10">
    <property type="entry name" value="Spore Coat Polysaccharide Biosynthesis Protein SpsA, Chain A"/>
    <property type="match status" value="1"/>
</dbReference>